<dbReference type="Proteomes" id="UP000177080">
    <property type="component" value="Unassembled WGS sequence"/>
</dbReference>
<gene>
    <name evidence="1" type="ORF">A2989_03400</name>
</gene>
<sequence length="162" mass="19273">MLQKKTVVKAESARREFAKRLMAVVIGTWVWEMGLEKQGKKWQEAGRVLDEMLAEAKKRGYEELVEKRRGKLVPAGWLYDQVEEMIEEFEDDMFWERLETDLAHRDLEENHGEDLKKMGDEKKADLHDRYHEKWAQEFEKNGLKRLDIIDNVPSVRTGRVRN</sequence>
<proteinExistence type="predicted"/>
<dbReference type="EMBL" id="MEXN01000005">
    <property type="protein sequence ID" value="OGD03701.1"/>
    <property type="molecule type" value="Genomic_DNA"/>
</dbReference>
<name>A0A1F4ZBV8_9BACT</name>
<evidence type="ECO:0000313" key="1">
    <source>
        <dbReference type="EMBL" id="OGD03701.1"/>
    </source>
</evidence>
<dbReference type="AlphaFoldDB" id="A0A1F4ZBV8"/>
<accession>A0A1F4ZBV8</accession>
<reference evidence="1 2" key="1">
    <citation type="journal article" date="2016" name="Nat. Commun.">
        <title>Thousands of microbial genomes shed light on interconnected biogeochemical processes in an aquifer system.</title>
        <authorList>
            <person name="Anantharaman K."/>
            <person name="Brown C.T."/>
            <person name="Hug L.A."/>
            <person name="Sharon I."/>
            <person name="Castelle C.J."/>
            <person name="Probst A.J."/>
            <person name="Thomas B.C."/>
            <person name="Singh A."/>
            <person name="Wilkins M.J."/>
            <person name="Karaoz U."/>
            <person name="Brodie E.L."/>
            <person name="Williams K.H."/>
            <person name="Hubbard S.S."/>
            <person name="Banfield J.F."/>
        </authorList>
    </citation>
    <scope>NUCLEOTIDE SEQUENCE [LARGE SCALE GENOMIC DNA]</scope>
</reference>
<comment type="caution">
    <text evidence="1">The sequence shown here is derived from an EMBL/GenBank/DDBJ whole genome shotgun (WGS) entry which is preliminary data.</text>
</comment>
<protein>
    <submittedName>
        <fullName evidence="1">Uncharacterized protein</fullName>
    </submittedName>
</protein>
<organism evidence="1 2">
    <name type="scientific">Candidatus Amesbacteria bacterium RIFCSPLOWO2_01_FULL_48_25</name>
    <dbReference type="NCBI Taxonomy" id="1797259"/>
    <lineage>
        <taxon>Bacteria</taxon>
        <taxon>Candidatus Amesiibacteriota</taxon>
    </lineage>
</organism>
<evidence type="ECO:0000313" key="2">
    <source>
        <dbReference type="Proteomes" id="UP000177080"/>
    </source>
</evidence>
<dbReference type="STRING" id="1797259.A2989_03400"/>